<name>S7WZB9_9BACT</name>
<dbReference type="AlphaFoldDB" id="S7WZB9"/>
<dbReference type="eggNOG" id="COG4225">
    <property type="taxonomic scope" value="Bacteria"/>
</dbReference>
<proteinExistence type="predicted"/>
<reference evidence="1 2" key="1">
    <citation type="journal article" date="2013" name="Genome Announc.">
        <title>Draft Genome Sequence of Cyclobacterium qasimii Strain M12-11BT, Isolated from Arctic Marine Sediment.</title>
        <authorList>
            <person name="Shivaji S."/>
            <person name="Ara S."/>
            <person name="Singh A."/>
            <person name="Kumar Pinnaka A."/>
        </authorList>
    </citation>
    <scope>NUCLEOTIDE SEQUENCE [LARGE SCALE GENOMIC DNA]</scope>
    <source>
        <strain evidence="1 2">M12-11B</strain>
    </source>
</reference>
<evidence type="ECO:0000313" key="2">
    <source>
        <dbReference type="Proteomes" id="UP000014974"/>
    </source>
</evidence>
<gene>
    <name evidence="1" type="ORF">ADICYQ_1728</name>
</gene>
<evidence type="ECO:0000313" key="1">
    <source>
        <dbReference type="EMBL" id="EPR69228.1"/>
    </source>
</evidence>
<organism evidence="1 2">
    <name type="scientific">Cyclobacterium qasimii M12-11B</name>
    <dbReference type="NCBI Taxonomy" id="641524"/>
    <lineage>
        <taxon>Bacteria</taxon>
        <taxon>Pseudomonadati</taxon>
        <taxon>Bacteroidota</taxon>
        <taxon>Cytophagia</taxon>
        <taxon>Cytophagales</taxon>
        <taxon>Cyclobacteriaceae</taxon>
        <taxon>Cyclobacterium</taxon>
    </lineage>
</organism>
<dbReference type="STRING" id="641524.ADICYQ_1728"/>
<comment type="caution">
    <text evidence="1">The sequence shown here is derived from an EMBL/GenBank/DDBJ whole genome shotgun (WGS) entry which is preliminary data.</text>
</comment>
<dbReference type="Pfam" id="PF15892">
    <property type="entry name" value="BNR_4"/>
    <property type="match status" value="1"/>
</dbReference>
<dbReference type="EMBL" id="ATNM01000071">
    <property type="protein sequence ID" value="EPR69228.1"/>
    <property type="molecule type" value="Genomic_DNA"/>
</dbReference>
<dbReference type="Proteomes" id="UP000014974">
    <property type="component" value="Unassembled WGS sequence"/>
</dbReference>
<accession>S7WZB9</accession>
<evidence type="ECO:0008006" key="3">
    <source>
        <dbReference type="Google" id="ProtNLM"/>
    </source>
</evidence>
<protein>
    <recommendedName>
        <fullName evidence="3">BNR repeat-containing family member</fullName>
    </recommendedName>
</protein>
<dbReference type="PATRIC" id="fig|641524.5.peg.1715"/>
<sequence>MNWMMNNNYSFLWLLFFALVSCSPKSQESQEAKNEPIVIDERDQKLTVSKIIPIDSVWAGHSVGFSLLTHEDRQYIAYYDKDRHMTVGQRNLNEDKFELHRLPVFDRDEGKGTSTTLGWDSHNSVTIGIDAEGYLHMAGNMHVHPITYFRGHTPYDISSLKQEMEMVGSNEKRCTYPHFMKDREGRLLFHYRDGGSGNGNEIYNIYDVASKGWTRLLDSPLTDGMGEMNAYASQPSLRADNWYHMYWVWRDTPDCATNHDLSYIKSPDMINWYDAFGNKLTVPVTIAQKSVIVDPVPPKGGIINLAAKLCLDENNEPLMAFHKYDEKGNIQFYVSKIEEGAWKARQVTNWDYRWEFSGGGSIPTEVRLGDFNLREDGNFELGYKHIKYGEGMLLLDKDLNTIGEVLKPESFGADLKLEGDFEGLEIRNAQDLGQSENGKTYRLKWETLPPNRDKAYPEPWPNPSVLYLYELD</sequence>